<reference evidence="1" key="3">
    <citation type="submission" date="2025-09" db="UniProtKB">
        <authorList>
            <consortium name="Ensembl"/>
        </authorList>
    </citation>
    <scope>IDENTIFICATION</scope>
</reference>
<reference evidence="1" key="1">
    <citation type="submission" date="2020-07" db="EMBL/GenBank/DDBJ databases">
        <title>A long reads based de novo assembly of the rainbow trout Arlee double haploid line genome.</title>
        <authorList>
            <person name="Gao G."/>
            <person name="Palti Y."/>
        </authorList>
    </citation>
    <scope>NUCLEOTIDE SEQUENCE [LARGE SCALE GENOMIC DNA]</scope>
</reference>
<proteinExistence type="predicted"/>
<sequence>MVHHKGNPANCGKHESIWASIPVEQQYPTDYYESGDKLFCKFCQHTNDWTRNNTCDDHLKCKAHVKNKEKHRFSQSMPLQTTISSANFVAVCAESDKLRKLRPLLVKYCKQGGALPKMKAVSVKLTCPSVFDQHMTAILQKI</sequence>
<dbReference type="Proteomes" id="UP000694395">
    <property type="component" value="Chromosome 6"/>
</dbReference>
<reference evidence="1" key="2">
    <citation type="submission" date="2025-08" db="UniProtKB">
        <authorList>
            <consortium name="Ensembl"/>
        </authorList>
    </citation>
    <scope>IDENTIFICATION</scope>
</reference>
<protein>
    <recommendedName>
        <fullName evidence="3">U1-type domain-containing protein</fullName>
    </recommendedName>
</protein>
<organism evidence="1 2">
    <name type="scientific">Oncorhynchus mykiss</name>
    <name type="common">Rainbow trout</name>
    <name type="synonym">Salmo gairdneri</name>
    <dbReference type="NCBI Taxonomy" id="8022"/>
    <lineage>
        <taxon>Eukaryota</taxon>
        <taxon>Metazoa</taxon>
        <taxon>Chordata</taxon>
        <taxon>Craniata</taxon>
        <taxon>Vertebrata</taxon>
        <taxon>Euteleostomi</taxon>
        <taxon>Actinopterygii</taxon>
        <taxon>Neopterygii</taxon>
        <taxon>Teleostei</taxon>
        <taxon>Protacanthopterygii</taxon>
        <taxon>Salmoniformes</taxon>
        <taxon>Salmonidae</taxon>
        <taxon>Salmoninae</taxon>
        <taxon>Oncorhynchus</taxon>
    </lineage>
</organism>
<dbReference type="GeneTree" id="ENSGT00940000177189"/>
<evidence type="ECO:0008006" key="3">
    <source>
        <dbReference type="Google" id="ProtNLM"/>
    </source>
</evidence>
<accession>A0A8K9WM41</accession>
<dbReference type="AlphaFoldDB" id="A0A8K9WM41"/>
<name>A0A8K9WM41_ONCMY</name>
<evidence type="ECO:0000313" key="2">
    <source>
        <dbReference type="Proteomes" id="UP000694395"/>
    </source>
</evidence>
<dbReference type="Ensembl" id="ENSOMYT00000138644.1">
    <property type="protein sequence ID" value="ENSOMYP00000109706.1"/>
    <property type="gene ID" value="ENSOMYG00000056310.1"/>
</dbReference>
<keyword evidence="2" id="KW-1185">Reference proteome</keyword>
<evidence type="ECO:0000313" key="1">
    <source>
        <dbReference type="Ensembl" id="ENSOMYP00000109706.1"/>
    </source>
</evidence>